<feature type="compositionally biased region" description="Polar residues" evidence="1">
    <location>
        <begin position="99"/>
        <end position="111"/>
    </location>
</feature>
<name>A0A1S3JD87_LINAN</name>
<dbReference type="GO" id="GO:0035859">
    <property type="term" value="C:Seh1-associated complex"/>
    <property type="evidence" value="ECO:0007669"/>
    <property type="project" value="TreeGrafter"/>
</dbReference>
<proteinExistence type="predicted"/>
<evidence type="ECO:0000256" key="1">
    <source>
        <dbReference type="SAM" id="MobiDB-lite"/>
    </source>
</evidence>
<dbReference type="OrthoDB" id="6265621at2759"/>
<dbReference type="GO" id="GO:1904263">
    <property type="term" value="P:positive regulation of TORC1 signaling"/>
    <property type="evidence" value="ECO:0007669"/>
    <property type="project" value="TreeGrafter"/>
</dbReference>
<evidence type="ECO:0000313" key="2">
    <source>
        <dbReference type="Proteomes" id="UP000085678"/>
    </source>
</evidence>
<gene>
    <name evidence="3" type="primary">LOC106172090</name>
</gene>
<dbReference type="GO" id="GO:0034198">
    <property type="term" value="P:cellular response to amino acid starvation"/>
    <property type="evidence" value="ECO:0007669"/>
    <property type="project" value="TreeGrafter"/>
</dbReference>
<sequence length="293" mass="32584">MPYNLQQPPRPMKFLPIYSYGSLQDANIPFPRTSGARFCGTDHLVCFVRPSHMHRQRTSEITPRALSALSAYALPTQTVRTPQSNPSFNMMFGLARSPPTDNSVSISSYYTNKDHRKKRARSKSRLTEQGDSKRDQKARVPGSPQKKQKDKSSEPVMIYNISSLLPIHRQLAENYVLDTEDICNMCNKNAAAAAAVGRRDLVQMWQLVSLVSSSSLVPNQNPDSEPPWAVSPFGGQLIDSLIDHYSSLCDVQTLAMLCCAFGPKEDAQQVVNLASALNRIQRSTSDISCANMF</sequence>
<protein>
    <submittedName>
        <fullName evidence="3">GATOR complex protein WDR59-like</fullName>
    </submittedName>
</protein>
<dbReference type="Proteomes" id="UP000085678">
    <property type="component" value="Unplaced"/>
</dbReference>
<feature type="compositionally biased region" description="Basic and acidic residues" evidence="1">
    <location>
        <begin position="125"/>
        <end position="138"/>
    </location>
</feature>
<dbReference type="InParanoid" id="A0A1S3JD87"/>
<organism evidence="2 3">
    <name type="scientific">Lingula anatina</name>
    <name type="common">Brachiopod</name>
    <name type="synonym">Lingula unguis</name>
    <dbReference type="NCBI Taxonomy" id="7574"/>
    <lineage>
        <taxon>Eukaryota</taxon>
        <taxon>Metazoa</taxon>
        <taxon>Spiralia</taxon>
        <taxon>Lophotrochozoa</taxon>
        <taxon>Brachiopoda</taxon>
        <taxon>Linguliformea</taxon>
        <taxon>Lingulata</taxon>
        <taxon>Lingulida</taxon>
        <taxon>Linguloidea</taxon>
        <taxon>Lingulidae</taxon>
        <taxon>Lingula</taxon>
    </lineage>
</organism>
<dbReference type="InterPro" id="IPR049567">
    <property type="entry name" value="WDR59-like"/>
</dbReference>
<dbReference type="GO" id="GO:0005774">
    <property type="term" value="C:vacuolar membrane"/>
    <property type="evidence" value="ECO:0007669"/>
    <property type="project" value="TreeGrafter"/>
</dbReference>
<dbReference type="KEGG" id="lak:106172090"/>
<evidence type="ECO:0000313" key="3">
    <source>
        <dbReference type="RefSeq" id="XP_013408136.2"/>
    </source>
</evidence>
<dbReference type="PANTHER" id="PTHR46170:SF1">
    <property type="entry name" value="GATOR COMPLEX PROTEIN WDR59"/>
    <property type="match status" value="1"/>
</dbReference>
<feature type="region of interest" description="Disordered" evidence="1">
    <location>
        <begin position="92"/>
        <end position="153"/>
    </location>
</feature>
<dbReference type="GO" id="GO:0035591">
    <property type="term" value="F:signaling adaptor activity"/>
    <property type="evidence" value="ECO:0007669"/>
    <property type="project" value="TreeGrafter"/>
</dbReference>
<feature type="compositionally biased region" description="Basic residues" evidence="1">
    <location>
        <begin position="114"/>
        <end position="124"/>
    </location>
</feature>
<reference evidence="3" key="1">
    <citation type="submission" date="2025-08" db="UniProtKB">
        <authorList>
            <consortium name="RefSeq"/>
        </authorList>
    </citation>
    <scope>IDENTIFICATION</scope>
    <source>
        <tissue evidence="3">Gonads</tissue>
    </source>
</reference>
<dbReference type="RefSeq" id="XP_013408136.2">
    <property type="nucleotide sequence ID" value="XM_013552682.2"/>
</dbReference>
<dbReference type="GeneID" id="106172090"/>
<dbReference type="PANTHER" id="PTHR46170">
    <property type="entry name" value="GATOR COMPLEX PROTEIN WDR59"/>
    <property type="match status" value="1"/>
</dbReference>
<dbReference type="STRING" id="7574.A0A1S3JD87"/>
<dbReference type="AlphaFoldDB" id="A0A1S3JD87"/>
<accession>A0A1S3JD87</accession>
<keyword evidence="2" id="KW-1185">Reference proteome</keyword>